<evidence type="ECO:0000313" key="4">
    <source>
        <dbReference type="Proteomes" id="UP001480595"/>
    </source>
</evidence>
<evidence type="ECO:0000256" key="1">
    <source>
        <dbReference type="SAM" id="MobiDB-lite"/>
    </source>
</evidence>
<accession>A0ABR1X5F3</accession>
<organism evidence="3 4">
    <name type="scientific">Apiospora phragmitis</name>
    <dbReference type="NCBI Taxonomy" id="2905665"/>
    <lineage>
        <taxon>Eukaryota</taxon>
        <taxon>Fungi</taxon>
        <taxon>Dikarya</taxon>
        <taxon>Ascomycota</taxon>
        <taxon>Pezizomycotina</taxon>
        <taxon>Sordariomycetes</taxon>
        <taxon>Xylariomycetidae</taxon>
        <taxon>Amphisphaeriales</taxon>
        <taxon>Apiosporaceae</taxon>
        <taxon>Apiospora</taxon>
    </lineage>
</organism>
<dbReference type="Proteomes" id="UP001480595">
    <property type="component" value="Unassembled WGS sequence"/>
</dbReference>
<dbReference type="EMBL" id="JAQQWL010000001">
    <property type="protein sequence ID" value="KAK8090625.1"/>
    <property type="molecule type" value="Genomic_DNA"/>
</dbReference>
<protein>
    <submittedName>
        <fullName evidence="3">Uncharacterized protein</fullName>
    </submittedName>
</protein>
<feature type="transmembrane region" description="Helical" evidence="2">
    <location>
        <begin position="65"/>
        <end position="89"/>
    </location>
</feature>
<reference evidence="3 4" key="1">
    <citation type="submission" date="2023-01" db="EMBL/GenBank/DDBJ databases">
        <title>Analysis of 21 Apiospora genomes using comparative genomics revels a genus with tremendous synthesis potential of carbohydrate active enzymes and secondary metabolites.</title>
        <authorList>
            <person name="Sorensen T."/>
        </authorList>
    </citation>
    <scope>NUCLEOTIDE SEQUENCE [LARGE SCALE GENOMIC DNA]</scope>
    <source>
        <strain evidence="3 4">CBS 135458</strain>
    </source>
</reference>
<dbReference type="GeneID" id="92084602"/>
<comment type="caution">
    <text evidence="3">The sequence shown here is derived from an EMBL/GenBank/DDBJ whole genome shotgun (WGS) entry which is preliminary data.</text>
</comment>
<keyword evidence="4" id="KW-1185">Reference proteome</keyword>
<evidence type="ECO:0000313" key="3">
    <source>
        <dbReference type="EMBL" id="KAK8090625.1"/>
    </source>
</evidence>
<feature type="region of interest" description="Disordered" evidence="1">
    <location>
        <begin position="24"/>
        <end position="61"/>
    </location>
</feature>
<sequence length="92" mass="9459">MAWNATTSPPGAITSTVYAILAPTSVPTSTTNPDPPTHTPDTDSAMPTKTPDTTSDQGLSRSDKIALGCGIGLGLPGTIAAIFSCIIAMRRW</sequence>
<proteinExistence type="predicted"/>
<dbReference type="RefSeq" id="XP_066722171.1">
    <property type="nucleotide sequence ID" value="XM_066851539.1"/>
</dbReference>
<gene>
    <name evidence="3" type="ORF">PG994_000130</name>
</gene>
<keyword evidence="2" id="KW-1133">Transmembrane helix</keyword>
<feature type="compositionally biased region" description="Polar residues" evidence="1">
    <location>
        <begin position="45"/>
        <end position="60"/>
    </location>
</feature>
<keyword evidence="2" id="KW-0812">Transmembrane</keyword>
<name>A0ABR1X5F3_9PEZI</name>
<keyword evidence="2" id="KW-0472">Membrane</keyword>
<evidence type="ECO:0000256" key="2">
    <source>
        <dbReference type="SAM" id="Phobius"/>
    </source>
</evidence>